<proteinExistence type="predicted"/>
<sequence>MRGTYRCDSCNAHFKASRKQCSVCGTAGIETDRDRCPSCGVSFDDSSYQQCQRCGSDEVERIEAG</sequence>
<protein>
    <recommendedName>
        <fullName evidence="3">Double zinc ribbon</fullName>
    </recommendedName>
</protein>
<evidence type="ECO:0008006" key="3">
    <source>
        <dbReference type="Google" id="ProtNLM"/>
    </source>
</evidence>
<gene>
    <name evidence="1" type="ORF">SAMN04515672_0057</name>
</gene>
<dbReference type="Gene3D" id="4.10.1060.10">
    <property type="entry name" value="Zinc finger, RanBP2-type"/>
    <property type="match status" value="1"/>
</dbReference>
<evidence type="ECO:0000313" key="2">
    <source>
        <dbReference type="Proteomes" id="UP000198882"/>
    </source>
</evidence>
<keyword evidence="2" id="KW-1185">Reference proteome</keyword>
<reference evidence="2" key="1">
    <citation type="submission" date="2016-10" db="EMBL/GenBank/DDBJ databases">
        <authorList>
            <person name="Varghese N."/>
            <person name="Submissions S."/>
        </authorList>
    </citation>
    <scope>NUCLEOTIDE SEQUENCE [LARGE SCALE GENOMIC DNA]</scope>
    <source>
        <strain evidence="2">B4,CECT 8067,JCM 17497</strain>
    </source>
</reference>
<accession>A0A1G9GXX0</accession>
<dbReference type="Proteomes" id="UP000198882">
    <property type="component" value="Unassembled WGS sequence"/>
</dbReference>
<dbReference type="AlphaFoldDB" id="A0A1G9GXX0"/>
<name>A0A1G9GXX0_9EURY</name>
<dbReference type="EMBL" id="FNFE01000010">
    <property type="protein sequence ID" value="SDL05519.1"/>
    <property type="molecule type" value="Genomic_DNA"/>
</dbReference>
<evidence type="ECO:0000313" key="1">
    <source>
        <dbReference type="EMBL" id="SDL05519.1"/>
    </source>
</evidence>
<organism evidence="1 2">
    <name type="scientific">Natronorubrum texcoconense</name>
    <dbReference type="NCBI Taxonomy" id="1095776"/>
    <lineage>
        <taxon>Archaea</taxon>
        <taxon>Methanobacteriati</taxon>
        <taxon>Methanobacteriota</taxon>
        <taxon>Stenosarchaea group</taxon>
        <taxon>Halobacteria</taxon>
        <taxon>Halobacteriales</taxon>
        <taxon>Natrialbaceae</taxon>
        <taxon>Natronorubrum</taxon>
    </lineage>
</organism>